<evidence type="ECO:0000313" key="2">
    <source>
        <dbReference type="EMBL" id="KAK6538376.1"/>
    </source>
</evidence>
<evidence type="ECO:0000313" key="3">
    <source>
        <dbReference type="Proteomes" id="UP001365542"/>
    </source>
</evidence>
<feature type="region of interest" description="Disordered" evidence="1">
    <location>
        <begin position="396"/>
        <end position="427"/>
    </location>
</feature>
<feature type="region of interest" description="Disordered" evidence="1">
    <location>
        <begin position="229"/>
        <end position="254"/>
    </location>
</feature>
<organism evidence="2 3">
    <name type="scientific">Orbilia ellipsospora</name>
    <dbReference type="NCBI Taxonomy" id="2528407"/>
    <lineage>
        <taxon>Eukaryota</taxon>
        <taxon>Fungi</taxon>
        <taxon>Dikarya</taxon>
        <taxon>Ascomycota</taxon>
        <taxon>Pezizomycotina</taxon>
        <taxon>Orbiliomycetes</taxon>
        <taxon>Orbiliales</taxon>
        <taxon>Orbiliaceae</taxon>
        <taxon>Orbilia</taxon>
    </lineage>
</organism>
<feature type="region of interest" description="Disordered" evidence="1">
    <location>
        <begin position="471"/>
        <end position="503"/>
    </location>
</feature>
<proteinExistence type="predicted"/>
<feature type="compositionally biased region" description="Polar residues" evidence="1">
    <location>
        <begin position="549"/>
        <end position="571"/>
    </location>
</feature>
<feature type="region of interest" description="Disordered" evidence="1">
    <location>
        <begin position="549"/>
        <end position="577"/>
    </location>
</feature>
<comment type="caution">
    <text evidence="2">The sequence shown here is derived from an EMBL/GenBank/DDBJ whole genome shotgun (WGS) entry which is preliminary data.</text>
</comment>
<gene>
    <name evidence="2" type="ORF">TWF694_011256</name>
</gene>
<dbReference type="AlphaFoldDB" id="A0AAV9X9R1"/>
<protein>
    <submittedName>
        <fullName evidence="2">Uncharacterized protein</fullName>
    </submittedName>
</protein>
<feature type="compositionally biased region" description="Low complexity" evidence="1">
    <location>
        <begin position="242"/>
        <end position="254"/>
    </location>
</feature>
<evidence type="ECO:0000256" key="1">
    <source>
        <dbReference type="SAM" id="MobiDB-lite"/>
    </source>
</evidence>
<feature type="compositionally biased region" description="Basic and acidic residues" evidence="1">
    <location>
        <begin position="471"/>
        <end position="483"/>
    </location>
</feature>
<reference evidence="2 3" key="1">
    <citation type="submission" date="2019-10" db="EMBL/GenBank/DDBJ databases">
        <authorList>
            <person name="Palmer J.M."/>
        </authorList>
    </citation>
    <scope>NUCLEOTIDE SEQUENCE [LARGE SCALE GENOMIC DNA]</scope>
    <source>
        <strain evidence="2 3">TWF694</strain>
    </source>
</reference>
<feature type="compositionally biased region" description="Polar residues" evidence="1">
    <location>
        <begin position="229"/>
        <end position="241"/>
    </location>
</feature>
<dbReference type="Proteomes" id="UP001365542">
    <property type="component" value="Unassembled WGS sequence"/>
</dbReference>
<sequence>MEWRRIIRPTLNVVATNLVPLIANSVGPSPDASIFVDGCKNWHIFGSQKPVSTYPLDTVVESSIHLSSEPAKPAPQLNLDCASAMSCISAIGDYEERMLGLNHKISPGVYLTAQEFDDIKINMLNLKQDVRLILQREISETDYWNEFFGQLDRAMKTIDSIVSSENSQKKFIHHHASTNQARSYTVLAITTMKIRQFKDRLRGLKFHDENDQTEIGELFLNSPSSVADTHLTRTSGSSTQITLSTPATSHHTTSSSSSAASILISYEPTIRPPSVSSAAEVCVTVESTLVMRRSIVEAMLSPIGLTHSSSIDIPSEENDARLGSIVPAARALEKIKKDEIDDAKEEIAEEIHRLELIMIGRVPNRPKRPTQEYFIQDQANRAAARAELEVIMKKEEEKQKEEEDNRKLERAERAERRAAASKRRRDAFLPGSRLHDLRVTLPTLTLEEQSQEHYDFMMGFLTELDFSDELRDTSDDKENKDDNENNNDTNKTEEDTKSAATEAPNRAITAQECKETRVTKFGLGSIPEEPEPTDNDYHSSTLSTISSLQGVQGSERSFSQSLSTPRMNSPILSEPDPMDIDSPSYYKAPQNTQISSPSPFEKNIEFVEDWNEEFRRRGHIYFTRKPKIWQRIFTWYNAQYKRSRHRPHSVVGVRGNEVVPDFTRETPPEWKFRYDNGNVSNIFSL</sequence>
<dbReference type="EMBL" id="JAVHJO010000008">
    <property type="protein sequence ID" value="KAK6538376.1"/>
    <property type="molecule type" value="Genomic_DNA"/>
</dbReference>
<keyword evidence="3" id="KW-1185">Reference proteome</keyword>
<accession>A0AAV9X9R1</accession>
<name>A0AAV9X9R1_9PEZI</name>
<feature type="compositionally biased region" description="Basic and acidic residues" evidence="1">
    <location>
        <begin position="396"/>
        <end position="418"/>
    </location>
</feature>